<comment type="caution">
    <text evidence="2">The sequence shown here is derived from an EMBL/GenBank/DDBJ whole genome shotgun (WGS) entry which is preliminary data.</text>
</comment>
<sequence>MLTCSLIQMIACSILSAIACSLLASFGQYPTVTAEHDVWMTIRPKLINPGDLSTTLPFQWKIFFDISCQFTTMTEKRHLPASCSPQPSCVEGGVQIVDLVESIVGTVELPTNRTILAPLKTTSQDSIESERDEQLRRLDNLCRQNCIKTRVHTVFCVLTNNATIRLRNPAQEYLSVIQSERD</sequence>
<name>A0ABQ9X6N4_9EUKA</name>
<gene>
    <name evidence="2" type="ORF">BLNAU_17625</name>
</gene>
<keyword evidence="1" id="KW-0732">Signal</keyword>
<evidence type="ECO:0000256" key="1">
    <source>
        <dbReference type="SAM" id="SignalP"/>
    </source>
</evidence>
<organism evidence="2 3">
    <name type="scientific">Blattamonas nauphoetae</name>
    <dbReference type="NCBI Taxonomy" id="2049346"/>
    <lineage>
        <taxon>Eukaryota</taxon>
        <taxon>Metamonada</taxon>
        <taxon>Preaxostyla</taxon>
        <taxon>Oxymonadida</taxon>
        <taxon>Blattamonas</taxon>
    </lineage>
</organism>
<feature type="chain" id="PRO_5045514684" description="Secreted protein" evidence="1">
    <location>
        <begin position="35"/>
        <end position="182"/>
    </location>
</feature>
<evidence type="ECO:0000313" key="3">
    <source>
        <dbReference type="Proteomes" id="UP001281761"/>
    </source>
</evidence>
<dbReference type="EMBL" id="JARBJD010000201">
    <property type="protein sequence ID" value="KAK2947435.1"/>
    <property type="molecule type" value="Genomic_DNA"/>
</dbReference>
<accession>A0ABQ9X6N4</accession>
<reference evidence="2 3" key="1">
    <citation type="journal article" date="2022" name="bioRxiv">
        <title>Genomics of Preaxostyla Flagellates Illuminates Evolutionary Transitions and the Path Towards Mitochondrial Loss.</title>
        <authorList>
            <person name="Novak L.V.F."/>
            <person name="Treitli S.C."/>
            <person name="Pyrih J."/>
            <person name="Halakuc P."/>
            <person name="Pipaliya S.V."/>
            <person name="Vacek V."/>
            <person name="Brzon O."/>
            <person name="Soukal P."/>
            <person name="Eme L."/>
            <person name="Dacks J.B."/>
            <person name="Karnkowska A."/>
            <person name="Elias M."/>
            <person name="Hampl V."/>
        </authorList>
    </citation>
    <scope>NUCLEOTIDE SEQUENCE [LARGE SCALE GENOMIC DNA]</scope>
    <source>
        <strain evidence="2">NAU3</strain>
        <tissue evidence="2">Gut</tissue>
    </source>
</reference>
<dbReference type="Proteomes" id="UP001281761">
    <property type="component" value="Unassembled WGS sequence"/>
</dbReference>
<protein>
    <recommendedName>
        <fullName evidence="4">Secreted protein</fullName>
    </recommendedName>
</protein>
<proteinExistence type="predicted"/>
<evidence type="ECO:0008006" key="4">
    <source>
        <dbReference type="Google" id="ProtNLM"/>
    </source>
</evidence>
<evidence type="ECO:0000313" key="2">
    <source>
        <dbReference type="EMBL" id="KAK2947435.1"/>
    </source>
</evidence>
<keyword evidence="3" id="KW-1185">Reference proteome</keyword>
<feature type="signal peptide" evidence="1">
    <location>
        <begin position="1"/>
        <end position="34"/>
    </location>
</feature>